<feature type="transmembrane region" description="Helical" evidence="3">
    <location>
        <begin position="142"/>
        <end position="164"/>
    </location>
</feature>
<dbReference type="OrthoDB" id="440755at2759"/>
<dbReference type="GO" id="GO:0016020">
    <property type="term" value="C:membrane"/>
    <property type="evidence" value="ECO:0007669"/>
    <property type="project" value="UniProtKB-SubCell"/>
</dbReference>
<organism evidence="5 6">
    <name type="scientific">Eimeria maxima</name>
    <name type="common">Coccidian parasite</name>
    <dbReference type="NCBI Taxonomy" id="5804"/>
    <lineage>
        <taxon>Eukaryota</taxon>
        <taxon>Sar</taxon>
        <taxon>Alveolata</taxon>
        <taxon>Apicomplexa</taxon>
        <taxon>Conoidasida</taxon>
        <taxon>Coccidia</taxon>
        <taxon>Eucoccidiorida</taxon>
        <taxon>Eimeriorina</taxon>
        <taxon>Eimeriidae</taxon>
        <taxon>Eimeria</taxon>
    </lineage>
</organism>
<keyword evidence="3" id="KW-1133">Transmembrane helix</keyword>
<dbReference type="Proteomes" id="UP000030763">
    <property type="component" value="Unassembled WGS sequence"/>
</dbReference>
<accession>U6M0N7</accession>
<feature type="compositionally biased region" description="Polar residues" evidence="2">
    <location>
        <begin position="1"/>
        <end position="21"/>
    </location>
</feature>
<feature type="domain" description="Major facilitator superfamily (MFS) profile" evidence="4">
    <location>
        <begin position="60"/>
        <end position="176"/>
    </location>
</feature>
<dbReference type="Pfam" id="PF07690">
    <property type="entry name" value="MFS_1"/>
    <property type="match status" value="1"/>
</dbReference>
<dbReference type="GeneID" id="25334378"/>
<dbReference type="PROSITE" id="PS50850">
    <property type="entry name" value="MFS"/>
    <property type="match status" value="1"/>
</dbReference>
<sequence length="176" mass="18657">MESSGASVASTAYGDGSNSVENRGLLPRSKDDANYERHSKPLKAGEFKLLASTARAQPGAAGALNVVCVIEGIDMQLVPASLKALQSDFHWALQDLDSLVFYQESLSPPSIPSVGLSVSQAISGLFWGLLADRTPRVRLLSVGCAGWGVVAIFLASSTFFWQFALLKVLNGVAMAR</sequence>
<dbReference type="InterPro" id="IPR011701">
    <property type="entry name" value="MFS"/>
</dbReference>
<proteinExistence type="predicted"/>
<dbReference type="SUPFAM" id="SSF103473">
    <property type="entry name" value="MFS general substrate transporter"/>
    <property type="match status" value="1"/>
</dbReference>
<name>U6M0N7_EIMMA</name>
<dbReference type="GO" id="GO:0022857">
    <property type="term" value="F:transmembrane transporter activity"/>
    <property type="evidence" value="ECO:0007669"/>
    <property type="project" value="InterPro"/>
</dbReference>
<evidence type="ECO:0000256" key="3">
    <source>
        <dbReference type="SAM" id="Phobius"/>
    </source>
</evidence>
<protein>
    <submittedName>
        <fullName evidence="5">Major facilitator superfamily protein, related</fullName>
    </submittedName>
</protein>
<keyword evidence="3" id="KW-0812">Transmembrane</keyword>
<dbReference type="Gene3D" id="1.20.1250.20">
    <property type="entry name" value="MFS general substrate transporter like domains"/>
    <property type="match status" value="1"/>
</dbReference>
<dbReference type="AlphaFoldDB" id="U6M0N7"/>
<keyword evidence="6" id="KW-1185">Reference proteome</keyword>
<evidence type="ECO:0000256" key="1">
    <source>
        <dbReference type="ARBA" id="ARBA00004141"/>
    </source>
</evidence>
<evidence type="ECO:0000256" key="2">
    <source>
        <dbReference type="SAM" id="MobiDB-lite"/>
    </source>
</evidence>
<evidence type="ECO:0000313" key="5">
    <source>
        <dbReference type="EMBL" id="CDJ56648.1"/>
    </source>
</evidence>
<dbReference type="EMBL" id="HG719032">
    <property type="protein sequence ID" value="CDJ56648.1"/>
    <property type="molecule type" value="Genomic_DNA"/>
</dbReference>
<dbReference type="InterPro" id="IPR036259">
    <property type="entry name" value="MFS_trans_sf"/>
</dbReference>
<reference evidence="5" key="1">
    <citation type="submission" date="2013-10" db="EMBL/GenBank/DDBJ databases">
        <title>Genomic analysis of the causative agents of coccidiosis in chickens.</title>
        <authorList>
            <person name="Reid A.J."/>
            <person name="Blake D."/>
            <person name="Billington K."/>
            <person name="Browne H."/>
            <person name="Dunn M."/>
            <person name="Hung S."/>
            <person name="Kawahara F."/>
            <person name="Miranda-Saavedra D."/>
            <person name="Mourier T."/>
            <person name="Nagra H."/>
            <person name="Otto T.D."/>
            <person name="Rawlings N."/>
            <person name="Sanchez A."/>
            <person name="Sanders M."/>
            <person name="Subramaniam C."/>
            <person name="Tay Y."/>
            <person name="Dear P."/>
            <person name="Doerig C."/>
            <person name="Gruber A."/>
            <person name="Parkinson J."/>
            <person name="Shirley M."/>
            <person name="Wan K.L."/>
            <person name="Berriman M."/>
            <person name="Tomley F."/>
            <person name="Pain A."/>
        </authorList>
    </citation>
    <scope>NUCLEOTIDE SEQUENCE [LARGE SCALE GENOMIC DNA]</scope>
    <source>
        <strain evidence="5">Weybridge</strain>
    </source>
</reference>
<dbReference type="InterPro" id="IPR020846">
    <property type="entry name" value="MFS_dom"/>
</dbReference>
<keyword evidence="3" id="KW-0472">Membrane</keyword>
<feature type="compositionally biased region" description="Basic and acidic residues" evidence="2">
    <location>
        <begin position="28"/>
        <end position="37"/>
    </location>
</feature>
<dbReference type="VEuPathDB" id="ToxoDB:EMWEY_00003920"/>
<gene>
    <name evidence="5" type="ORF">EMWEY_00003920</name>
</gene>
<evidence type="ECO:0000313" key="6">
    <source>
        <dbReference type="Proteomes" id="UP000030763"/>
    </source>
</evidence>
<reference evidence="5" key="2">
    <citation type="submission" date="2013-10" db="EMBL/GenBank/DDBJ databases">
        <authorList>
            <person name="Aslett M."/>
        </authorList>
    </citation>
    <scope>NUCLEOTIDE SEQUENCE [LARGE SCALE GENOMIC DNA]</scope>
    <source>
        <strain evidence="5">Weybridge</strain>
    </source>
</reference>
<dbReference type="RefSeq" id="XP_013333299.1">
    <property type="nucleotide sequence ID" value="XM_013477845.1"/>
</dbReference>
<comment type="subcellular location">
    <subcellularLocation>
        <location evidence="1">Membrane</location>
        <topology evidence="1">Multi-pass membrane protein</topology>
    </subcellularLocation>
</comment>
<evidence type="ECO:0000259" key="4">
    <source>
        <dbReference type="PROSITE" id="PS50850"/>
    </source>
</evidence>
<feature type="region of interest" description="Disordered" evidence="2">
    <location>
        <begin position="1"/>
        <end position="37"/>
    </location>
</feature>